<organism evidence="2 3">
    <name type="scientific">Azospirillum palustre</name>
    <dbReference type="NCBI Taxonomy" id="2044885"/>
    <lineage>
        <taxon>Bacteria</taxon>
        <taxon>Pseudomonadati</taxon>
        <taxon>Pseudomonadota</taxon>
        <taxon>Alphaproteobacteria</taxon>
        <taxon>Rhodospirillales</taxon>
        <taxon>Azospirillaceae</taxon>
        <taxon>Azospirillum</taxon>
    </lineage>
</organism>
<dbReference type="AlphaFoldDB" id="A0A2B8BF28"/>
<evidence type="ECO:0000313" key="3">
    <source>
        <dbReference type="Proteomes" id="UP000225379"/>
    </source>
</evidence>
<keyword evidence="1" id="KW-1133">Transmembrane helix</keyword>
<evidence type="ECO:0000313" key="2">
    <source>
        <dbReference type="EMBL" id="PGH55857.1"/>
    </source>
</evidence>
<keyword evidence="1" id="KW-0472">Membrane</keyword>
<proteinExistence type="predicted"/>
<name>A0A2B8BF28_9PROT</name>
<dbReference type="OrthoDB" id="9812409at2"/>
<comment type="caution">
    <text evidence="2">The sequence shown here is derived from an EMBL/GenBank/DDBJ whole genome shotgun (WGS) entry which is preliminary data.</text>
</comment>
<sequence>MLALALAFLIGAVAGSRTLIAPAAVSWAAYGGWLELSGSWLFFLGHPVSPWVFTAMAVAELIVDKLPTTPSRKLPFPFASRIAGGTIAGAAIGANAGFWIGGLVAGGIGAVVGTLVGYAARMRMAAAFGRDRPAALLEDAAALVAALLIVSAA</sequence>
<keyword evidence="1" id="KW-0812">Transmembrane</keyword>
<keyword evidence="3" id="KW-1185">Reference proteome</keyword>
<feature type="transmembrane region" description="Helical" evidence="1">
    <location>
        <begin position="74"/>
        <end position="92"/>
    </location>
</feature>
<gene>
    <name evidence="2" type="ORF">CRT60_21635</name>
</gene>
<protein>
    <submittedName>
        <fullName evidence="2">DUF4126 domain-containing protein</fullName>
    </submittedName>
</protein>
<accession>A0A2B8BF28</accession>
<feature type="transmembrane region" description="Helical" evidence="1">
    <location>
        <begin position="41"/>
        <end position="62"/>
    </location>
</feature>
<evidence type="ECO:0000256" key="1">
    <source>
        <dbReference type="SAM" id="Phobius"/>
    </source>
</evidence>
<dbReference type="RefSeq" id="WP_098738570.1">
    <property type="nucleotide sequence ID" value="NZ_PDKW01000042.1"/>
</dbReference>
<reference evidence="3" key="1">
    <citation type="submission" date="2017-10" db="EMBL/GenBank/DDBJ databases">
        <authorList>
            <person name="Kravchenko I.K."/>
            <person name="Grouzdev D.S."/>
        </authorList>
    </citation>
    <scope>NUCLEOTIDE SEQUENCE [LARGE SCALE GENOMIC DNA]</scope>
    <source>
        <strain evidence="3">B2</strain>
    </source>
</reference>
<feature type="transmembrane region" description="Helical" evidence="1">
    <location>
        <begin position="98"/>
        <end position="120"/>
    </location>
</feature>
<dbReference type="EMBL" id="PDKW01000042">
    <property type="protein sequence ID" value="PGH55857.1"/>
    <property type="molecule type" value="Genomic_DNA"/>
</dbReference>
<dbReference type="Proteomes" id="UP000225379">
    <property type="component" value="Unassembled WGS sequence"/>
</dbReference>